<evidence type="ECO:0000256" key="4">
    <source>
        <dbReference type="ARBA" id="ARBA00022917"/>
    </source>
</evidence>
<dbReference type="EMBL" id="LFYR01000671">
    <property type="protein sequence ID" value="KMZ71560.1"/>
    <property type="molecule type" value="Genomic_DNA"/>
</dbReference>
<evidence type="ECO:0000256" key="2">
    <source>
        <dbReference type="ARBA" id="ARBA00022540"/>
    </source>
</evidence>
<gene>
    <name evidence="6" type="ORF">ZOSMA_17G01170</name>
</gene>
<dbReference type="Pfam" id="PF02854">
    <property type="entry name" value="MIF4G"/>
    <property type="match status" value="1"/>
</dbReference>
<dbReference type="Pfam" id="PF02847">
    <property type="entry name" value="MA3"/>
    <property type="match status" value="1"/>
</dbReference>
<evidence type="ECO:0000256" key="3">
    <source>
        <dbReference type="ARBA" id="ARBA00022845"/>
    </source>
</evidence>
<dbReference type="SMART" id="SM00544">
    <property type="entry name" value="MA3"/>
    <property type="match status" value="1"/>
</dbReference>
<reference evidence="7" key="1">
    <citation type="journal article" date="2016" name="Nature">
        <title>The genome of the seagrass Zostera marina reveals angiosperm adaptation to the sea.</title>
        <authorList>
            <person name="Olsen J.L."/>
            <person name="Rouze P."/>
            <person name="Verhelst B."/>
            <person name="Lin Y.-C."/>
            <person name="Bayer T."/>
            <person name="Collen J."/>
            <person name="Dattolo E."/>
            <person name="De Paoli E."/>
            <person name="Dittami S."/>
            <person name="Maumus F."/>
            <person name="Michel G."/>
            <person name="Kersting A."/>
            <person name="Lauritano C."/>
            <person name="Lohaus R."/>
            <person name="Toepel M."/>
            <person name="Tonon T."/>
            <person name="Vanneste K."/>
            <person name="Amirebrahimi M."/>
            <person name="Brakel J."/>
            <person name="Bostroem C."/>
            <person name="Chovatia M."/>
            <person name="Grimwood J."/>
            <person name="Jenkins J.W."/>
            <person name="Jueterbock A."/>
            <person name="Mraz A."/>
            <person name="Stam W.T."/>
            <person name="Tice H."/>
            <person name="Bornberg-Bauer E."/>
            <person name="Green P.J."/>
            <person name="Pearson G.A."/>
            <person name="Procaccini G."/>
            <person name="Duarte C.M."/>
            <person name="Schmutz J."/>
            <person name="Reusch T.B.H."/>
            <person name="Van de Peer Y."/>
        </authorList>
    </citation>
    <scope>NUCLEOTIDE SEQUENCE [LARGE SCALE GENOMIC DNA]</scope>
    <source>
        <strain evidence="7">cv. Finnish</strain>
    </source>
</reference>
<dbReference type="PANTHER" id="PTHR23253">
    <property type="entry name" value="EUKARYOTIC TRANSLATION INITIATION FACTOR 4 GAMMA"/>
    <property type="match status" value="1"/>
</dbReference>
<keyword evidence="7" id="KW-1185">Reference proteome</keyword>
<keyword evidence="4" id="KW-0648">Protein biosynthesis</keyword>
<dbReference type="PROSITE" id="PS51366">
    <property type="entry name" value="MI"/>
    <property type="match status" value="1"/>
</dbReference>
<dbReference type="Proteomes" id="UP000036987">
    <property type="component" value="Unassembled WGS sequence"/>
</dbReference>
<dbReference type="InterPro" id="IPR003890">
    <property type="entry name" value="MIF4G-like_typ-3"/>
</dbReference>
<dbReference type="FunFam" id="1.25.40.180:FF:000027">
    <property type="entry name" value="Eukaryotic translation initiation factor isoform 4G-2"/>
    <property type="match status" value="1"/>
</dbReference>
<evidence type="ECO:0000313" key="7">
    <source>
        <dbReference type="Proteomes" id="UP000036987"/>
    </source>
</evidence>
<evidence type="ECO:0000313" key="6">
    <source>
        <dbReference type="EMBL" id="KMZ71560.1"/>
    </source>
</evidence>
<dbReference type="GO" id="GO:0016281">
    <property type="term" value="C:eukaryotic translation initiation factor 4F complex"/>
    <property type="evidence" value="ECO:0000318"/>
    <property type="project" value="GO_Central"/>
</dbReference>
<dbReference type="PANTHER" id="PTHR23253:SF53">
    <property type="entry name" value="EUKARYOTIC TRANSLATION INITIATION FACTOR ISOFORM 4G-1"/>
    <property type="match status" value="1"/>
</dbReference>
<keyword evidence="3" id="KW-0810">Translation regulation</keyword>
<evidence type="ECO:0000259" key="5">
    <source>
        <dbReference type="PROSITE" id="PS51366"/>
    </source>
</evidence>
<dbReference type="Gene3D" id="1.25.40.180">
    <property type="match status" value="2"/>
</dbReference>
<keyword evidence="2 6" id="KW-0396">Initiation factor</keyword>
<dbReference type="GO" id="GO:0006417">
    <property type="term" value="P:regulation of translation"/>
    <property type="evidence" value="ECO:0007669"/>
    <property type="project" value="UniProtKB-KW"/>
</dbReference>
<dbReference type="GO" id="GO:0003729">
    <property type="term" value="F:mRNA binding"/>
    <property type="evidence" value="ECO:0000318"/>
    <property type="project" value="GO_Central"/>
</dbReference>
<dbReference type="SUPFAM" id="SSF48371">
    <property type="entry name" value="ARM repeat"/>
    <property type="match status" value="2"/>
</dbReference>
<dbReference type="OMA" id="CRIQIPR"/>
<dbReference type="OrthoDB" id="514777at2759"/>
<proteinExistence type="inferred from homology"/>
<protein>
    <submittedName>
        <fullName evidence="6">Eukaryotic translation initiation factor isoform 4G-1</fullName>
    </submittedName>
</protein>
<dbReference type="AlphaFoldDB" id="A0A0K9PTJ4"/>
<dbReference type="STRING" id="29655.A0A0K9PTJ4"/>
<dbReference type="SMART" id="SM00543">
    <property type="entry name" value="MIF4G"/>
    <property type="match status" value="1"/>
</dbReference>
<evidence type="ECO:0000256" key="1">
    <source>
        <dbReference type="ARBA" id="ARBA00005775"/>
    </source>
</evidence>
<feature type="domain" description="MI" evidence="5">
    <location>
        <begin position="661"/>
        <end position="783"/>
    </location>
</feature>
<comment type="caution">
    <text evidence="6">The sequence shown here is derived from an EMBL/GenBank/DDBJ whole genome shotgun (WGS) entry which is preliminary data.</text>
</comment>
<sequence length="827" mass="93515">MQQEPPKVLNFRPGGGFENPGCRIQIPRHVEPPSRSVYSSDRIRVMQQEPPKLLNFRPGGGFENPDCRIQIPRHVEPPSRSIFSSDRIRVMQQEPPKVLNLKPGGGHANPDCRTQIPNHLVSSSVLRVPSDGVFCPQEGSAFEIENTNIENHPQASVSYTRDMLFAFRKFSTMQESILKVQKEVEAEFSLQDRPWVHNNRSQIYHTKPDNRDWRFQSEKSWITSRHNNESLSRHQDSNQVESVSDIPLLKAKVPWSIRRGNLSESERVLKTVKGILNKLTPEKFGLLKGQLIDSGITTPDILKGVIVLIFEKAVLEPTFCPMYAQLCFDLSEKLPSFPAEVPGGSNISFKRILLNICQEAFEGADNLRDELKKLTSPDQGLESMYKEQMVKLRTIGNIRLIGELLKQKMVPEKIVHHIVQKLLGSDNNICPNEENVEAICQFFNIIGKQLDESSKSHCIIDTYFSRMDELSKNAQLVPRLRFMITGVLELRVNKWVPRREEMKAKTITEIHTEAERTLGLRKGRTANIKSGRAAAPGNRPNFGDMMPTMPGARRMHGMQELGNAKWEVLLRSKSMPKENQNQFTRTNRSSFNPMLLPRENGSLYGKTSALLQSTGKLQTRSTTIASSSKITQQYKPRSYSIKLESAVVPSDSAVPKFKIATLQKKIDSLLEEYFCVRDLNEARQCVEELNAPDFHTRIVKEAMNLALEKNPPCIEPLVKLLEFFYAMKVITSTDIASGFVLYASMLDDIGIDLPTAPGNFGIVIGKQICCSAFGLKLVKDVLRKVEDSMYRRAVFDNMMKTIKASVSGEKILDGEVEEVKAFEILFA</sequence>
<dbReference type="GO" id="GO:0006413">
    <property type="term" value="P:translational initiation"/>
    <property type="evidence" value="ECO:0000318"/>
    <property type="project" value="GO_Central"/>
</dbReference>
<dbReference type="InterPro" id="IPR016024">
    <property type="entry name" value="ARM-type_fold"/>
</dbReference>
<comment type="similarity">
    <text evidence="1">Belongs to the eukaryotic initiation factor 4G family.</text>
</comment>
<accession>A0A0K9PTJ4</accession>
<name>A0A0K9PTJ4_ZOSMR</name>
<dbReference type="InterPro" id="IPR003891">
    <property type="entry name" value="Initiation_fac_eIF4g_MI"/>
</dbReference>
<dbReference type="GO" id="GO:0003743">
    <property type="term" value="F:translation initiation factor activity"/>
    <property type="evidence" value="ECO:0000318"/>
    <property type="project" value="GO_Central"/>
</dbReference>
<organism evidence="6 7">
    <name type="scientific">Zostera marina</name>
    <name type="common">Eelgrass</name>
    <dbReference type="NCBI Taxonomy" id="29655"/>
    <lineage>
        <taxon>Eukaryota</taxon>
        <taxon>Viridiplantae</taxon>
        <taxon>Streptophyta</taxon>
        <taxon>Embryophyta</taxon>
        <taxon>Tracheophyta</taxon>
        <taxon>Spermatophyta</taxon>
        <taxon>Magnoliopsida</taxon>
        <taxon>Liliopsida</taxon>
        <taxon>Zosteraceae</taxon>
        <taxon>Zostera</taxon>
    </lineage>
</organism>